<organism evidence="1 2">
    <name type="scientific">Plakobranchus ocellatus</name>
    <dbReference type="NCBI Taxonomy" id="259542"/>
    <lineage>
        <taxon>Eukaryota</taxon>
        <taxon>Metazoa</taxon>
        <taxon>Spiralia</taxon>
        <taxon>Lophotrochozoa</taxon>
        <taxon>Mollusca</taxon>
        <taxon>Gastropoda</taxon>
        <taxon>Heterobranchia</taxon>
        <taxon>Euthyneura</taxon>
        <taxon>Panpulmonata</taxon>
        <taxon>Sacoglossa</taxon>
        <taxon>Placobranchoidea</taxon>
        <taxon>Plakobranchidae</taxon>
        <taxon>Plakobranchus</taxon>
    </lineage>
</organism>
<name>A0AAV4CHJ1_9GAST</name>
<evidence type="ECO:0000313" key="1">
    <source>
        <dbReference type="EMBL" id="GFO30767.1"/>
    </source>
</evidence>
<dbReference type="EMBL" id="BLXT01006265">
    <property type="protein sequence ID" value="GFO30767.1"/>
    <property type="molecule type" value="Genomic_DNA"/>
</dbReference>
<proteinExistence type="predicted"/>
<accession>A0AAV4CHJ1</accession>
<dbReference type="AlphaFoldDB" id="A0AAV4CHJ1"/>
<comment type="caution">
    <text evidence="1">The sequence shown here is derived from an EMBL/GenBank/DDBJ whole genome shotgun (WGS) entry which is preliminary data.</text>
</comment>
<reference evidence="1 2" key="1">
    <citation type="journal article" date="2021" name="Elife">
        <title>Chloroplast acquisition without the gene transfer in kleptoplastic sea slugs, Plakobranchus ocellatus.</title>
        <authorList>
            <person name="Maeda T."/>
            <person name="Takahashi S."/>
            <person name="Yoshida T."/>
            <person name="Shimamura S."/>
            <person name="Takaki Y."/>
            <person name="Nagai Y."/>
            <person name="Toyoda A."/>
            <person name="Suzuki Y."/>
            <person name="Arimoto A."/>
            <person name="Ishii H."/>
            <person name="Satoh N."/>
            <person name="Nishiyama T."/>
            <person name="Hasebe M."/>
            <person name="Maruyama T."/>
            <person name="Minagawa J."/>
            <person name="Obokata J."/>
            <person name="Shigenobu S."/>
        </authorList>
    </citation>
    <scope>NUCLEOTIDE SEQUENCE [LARGE SCALE GENOMIC DNA]</scope>
</reference>
<sequence length="87" mass="10199">MTLILQKSKVRSGKRRGFTNYVLHGQALQRAHSRETAVGILIQEVPGYLTCTANFCRSRQFPLLSKKQKLPQRCLYRKNTRHLEEWL</sequence>
<keyword evidence="2" id="KW-1185">Reference proteome</keyword>
<evidence type="ECO:0000313" key="2">
    <source>
        <dbReference type="Proteomes" id="UP000735302"/>
    </source>
</evidence>
<protein>
    <submittedName>
        <fullName evidence="1">Uncharacterized protein</fullName>
    </submittedName>
</protein>
<gene>
    <name evidence="1" type="ORF">PoB_005727200</name>
</gene>
<dbReference type="Proteomes" id="UP000735302">
    <property type="component" value="Unassembled WGS sequence"/>
</dbReference>